<name>A0A1V9F5J5_9BACT</name>
<gene>
    <name evidence="1" type="ORF">A4R26_06545</name>
</gene>
<comment type="caution">
    <text evidence="1">The sequence shown here is derived from an EMBL/GenBank/DDBJ whole genome shotgun (WGS) entry which is preliminary data.</text>
</comment>
<organism evidence="1 2">
    <name type="scientific">Niastella populi</name>
    <dbReference type="NCBI Taxonomy" id="550983"/>
    <lineage>
        <taxon>Bacteria</taxon>
        <taxon>Pseudomonadati</taxon>
        <taxon>Bacteroidota</taxon>
        <taxon>Chitinophagia</taxon>
        <taxon>Chitinophagales</taxon>
        <taxon>Chitinophagaceae</taxon>
        <taxon>Niastella</taxon>
    </lineage>
</organism>
<dbReference type="RefSeq" id="WP_081169507.1">
    <property type="nucleotide sequence ID" value="NZ_LWBP01000210.1"/>
</dbReference>
<keyword evidence="2" id="KW-1185">Reference proteome</keyword>
<dbReference type="EMBL" id="LWBP01000210">
    <property type="protein sequence ID" value="OQP53624.1"/>
    <property type="molecule type" value="Genomic_DNA"/>
</dbReference>
<sequence>MKKEHAIQFINKGKLLGAQLDSGPDYIGWLSVTKQTANQRLLDLYVNDPHSPEFRKEKLIWEKPYCIHVQELRRDVYESDIWPTNEDYRRNDIYRLYNLYEVEEVLHRFGKEFNDLKWPCDYTHF</sequence>
<evidence type="ECO:0000313" key="2">
    <source>
        <dbReference type="Proteomes" id="UP000192276"/>
    </source>
</evidence>
<dbReference type="Proteomes" id="UP000192276">
    <property type="component" value="Unassembled WGS sequence"/>
</dbReference>
<dbReference type="AlphaFoldDB" id="A0A1V9F5J5"/>
<protein>
    <submittedName>
        <fullName evidence="1">Uncharacterized protein</fullName>
    </submittedName>
</protein>
<proteinExistence type="predicted"/>
<evidence type="ECO:0000313" key="1">
    <source>
        <dbReference type="EMBL" id="OQP53624.1"/>
    </source>
</evidence>
<reference evidence="2" key="1">
    <citation type="submission" date="2016-04" db="EMBL/GenBank/DDBJ databases">
        <authorList>
            <person name="Chen L."/>
            <person name="Zhuang W."/>
            <person name="Wang G."/>
        </authorList>
    </citation>
    <scope>NUCLEOTIDE SEQUENCE [LARGE SCALE GENOMIC DNA]</scope>
    <source>
        <strain evidence="2">208</strain>
    </source>
</reference>
<accession>A0A1V9F5J5</accession>